<organism evidence="2 3">
    <name type="scientific">Tepidiforma flava</name>
    <dbReference type="NCBI Taxonomy" id="3004094"/>
    <lineage>
        <taxon>Bacteria</taxon>
        <taxon>Bacillati</taxon>
        <taxon>Chloroflexota</taxon>
        <taxon>Tepidiformia</taxon>
        <taxon>Tepidiformales</taxon>
        <taxon>Tepidiformaceae</taxon>
        <taxon>Tepidiforma</taxon>
    </lineage>
</organism>
<keyword evidence="3" id="KW-1185">Reference proteome</keyword>
<feature type="region of interest" description="Disordered" evidence="1">
    <location>
        <begin position="57"/>
        <end position="79"/>
    </location>
</feature>
<sequence>MAAADARAQDEPAIPEAAITGAGDHRGAGGGGDGGGGAGVVAVAVGEEDAFERAAERLERGKDSRGAIGEAGIDEGKAA</sequence>
<reference evidence="2 3" key="1">
    <citation type="journal article" date="2023" name="ISME J.">
        <title>Thermophilic Dehalococcoidia with unusual traits shed light on an unexpected past.</title>
        <authorList>
            <person name="Palmer M."/>
            <person name="Covington J.K."/>
            <person name="Zhou E.M."/>
            <person name="Thomas S.C."/>
            <person name="Habib N."/>
            <person name="Seymour C.O."/>
            <person name="Lai D."/>
            <person name="Johnston J."/>
            <person name="Hashimi A."/>
            <person name="Jiao J.Y."/>
            <person name="Muok A.R."/>
            <person name="Liu L."/>
            <person name="Xian W.D."/>
            <person name="Zhi X.Y."/>
            <person name="Li M.M."/>
            <person name="Silva L.P."/>
            <person name="Bowen B.P."/>
            <person name="Louie K."/>
            <person name="Briegel A."/>
            <person name="Pett-Ridge J."/>
            <person name="Weber P.K."/>
            <person name="Tocheva E.I."/>
            <person name="Woyke T."/>
            <person name="Northen T.R."/>
            <person name="Mayali X."/>
            <person name="Li W.J."/>
            <person name="Hedlund B.P."/>
        </authorList>
    </citation>
    <scope>NUCLEOTIDE SEQUENCE [LARGE SCALE GENOMIC DNA]</scope>
    <source>
        <strain evidence="2 3">YIM 72310</strain>
    </source>
</reference>
<dbReference type="Proteomes" id="UP001212803">
    <property type="component" value="Chromosome"/>
</dbReference>
<name>A0ABY7M818_9CHLR</name>
<dbReference type="EMBL" id="CP115149">
    <property type="protein sequence ID" value="WBL36297.1"/>
    <property type="molecule type" value="Genomic_DNA"/>
</dbReference>
<evidence type="ECO:0000256" key="1">
    <source>
        <dbReference type="SAM" id="MobiDB-lite"/>
    </source>
</evidence>
<gene>
    <name evidence="2" type="ORF">O0235_01545</name>
</gene>
<evidence type="ECO:0000313" key="3">
    <source>
        <dbReference type="Proteomes" id="UP001212803"/>
    </source>
</evidence>
<evidence type="ECO:0000313" key="2">
    <source>
        <dbReference type="EMBL" id="WBL36297.1"/>
    </source>
</evidence>
<accession>A0ABY7M818</accession>
<feature type="region of interest" description="Disordered" evidence="1">
    <location>
        <begin position="1"/>
        <end position="40"/>
    </location>
</feature>
<protein>
    <submittedName>
        <fullName evidence="2">Uncharacterized protein</fullName>
    </submittedName>
</protein>
<proteinExistence type="predicted"/>
<feature type="compositionally biased region" description="Gly residues" evidence="1">
    <location>
        <begin position="28"/>
        <end position="39"/>
    </location>
</feature>